<feature type="region of interest" description="Disordered" evidence="1">
    <location>
        <begin position="731"/>
        <end position="757"/>
    </location>
</feature>
<keyword evidence="3" id="KW-1185">Reference proteome</keyword>
<feature type="region of interest" description="Disordered" evidence="1">
    <location>
        <begin position="176"/>
        <end position="266"/>
    </location>
</feature>
<feature type="compositionally biased region" description="Basic and acidic residues" evidence="1">
    <location>
        <begin position="210"/>
        <end position="219"/>
    </location>
</feature>
<dbReference type="OrthoDB" id="2638305at2759"/>
<feature type="compositionally biased region" description="Polar residues" evidence="1">
    <location>
        <begin position="731"/>
        <end position="746"/>
    </location>
</feature>
<evidence type="ECO:0000313" key="3">
    <source>
        <dbReference type="Proteomes" id="UP000298061"/>
    </source>
</evidence>
<feature type="compositionally biased region" description="Basic and acidic residues" evidence="1">
    <location>
        <begin position="176"/>
        <end position="187"/>
    </location>
</feature>
<feature type="compositionally biased region" description="Polar residues" evidence="1">
    <location>
        <begin position="242"/>
        <end position="255"/>
    </location>
</feature>
<feature type="compositionally biased region" description="Basic residues" evidence="1">
    <location>
        <begin position="196"/>
        <end position="209"/>
    </location>
</feature>
<name>A0A4Y9ZVM9_9AGAM</name>
<reference evidence="2 3" key="1">
    <citation type="submission" date="2019-02" db="EMBL/GenBank/DDBJ databases">
        <title>Genome sequencing of the rare red list fungi Hericium alpestre (H. flagellum).</title>
        <authorList>
            <person name="Buettner E."/>
            <person name="Kellner H."/>
        </authorList>
    </citation>
    <scope>NUCLEOTIDE SEQUENCE [LARGE SCALE GENOMIC DNA]</scope>
    <source>
        <strain evidence="2 3">DSM 108284</strain>
    </source>
</reference>
<evidence type="ECO:0000256" key="1">
    <source>
        <dbReference type="SAM" id="MobiDB-lite"/>
    </source>
</evidence>
<proteinExistence type="predicted"/>
<protein>
    <submittedName>
        <fullName evidence="2">Uncharacterized protein</fullName>
    </submittedName>
</protein>
<feature type="compositionally biased region" description="Low complexity" evidence="1">
    <location>
        <begin position="220"/>
        <end position="233"/>
    </location>
</feature>
<feature type="region of interest" description="Disordered" evidence="1">
    <location>
        <begin position="658"/>
        <end position="690"/>
    </location>
</feature>
<organism evidence="2 3">
    <name type="scientific">Hericium alpestre</name>
    <dbReference type="NCBI Taxonomy" id="135208"/>
    <lineage>
        <taxon>Eukaryota</taxon>
        <taxon>Fungi</taxon>
        <taxon>Dikarya</taxon>
        <taxon>Basidiomycota</taxon>
        <taxon>Agaricomycotina</taxon>
        <taxon>Agaricomycetes</taxon>
        <taxon>Russulales</taxon>
        <taxon>Hericiaceae</taxon>
        <taxon>Hericium</taxon>
    </lineage>
</organism>
<comment type="caution">
    <text evidence="2">The sequence shown here is derived from an EMBL/GenBank/DDBJ whole genome shotgun (WGS) entry which is preliminary data.</text>
</comment>
<dbReference type="AlphaFoldDB" id="A0A4Y9ZVM9"/>
<gene>
    <name evidence="2" type="ORF">EWM64_g6486</name>
</gene>
<dbReference type="EMBL" id="SFCI01000889">
    <property type="protein sequence ID" value="TFY77528.1"/>
    <property type="molecule type" value="Genomic_DNA"/>
</dbReference>
<feature type="region of interest" description="Disordered" evidence="1">
    <location>
        <begin position="773"/>
        <end position="794"/>
    </location>
</feature>
<evidence type="ECO:0000313" key="2">
    <source>
        <dbReference type="EMBL" id="TFY77528.1"/>
    </source>
</evidence>
<feature type="compositionally biased region" description="Low complexity" evidence="1">
    <location>
        <begin position="658"/>
        <end position="672"/>
    </location>
</feature>
<accession>A0A4Y9ZVM9</accession>
<sequence length="823" mass="91177">MATFDPRIVRALIRNTLPDTKHAGFDADWDQAVASKVTAWAKNRKANTYNEDQLEWEANVIKYVDYVHRLTMAIGGQPASFLPDSLPLYGPHFLPPTYDDLLKRQKNAVIAPNTAYLQPITVVHPFYLPNIAMCPVCDSTEIKWEGWNSKGHRSIHSLHREEHAIGVQLRCKRCQREREQKRKDANSQEHTSAKSNSKKAGAKAKSKKSSVKESMKESGKSGAKSGAKENASATSESRKETSATSDSPEHTSMGSADNKAEEEEELPSYCFSTTSRDFWQKWELWAIPRGMPVFFKRCGVTRELLDVIIEVQLHLLEYNKAQLEYLRTYRSVHSAYFHYRALQPFMEPFNAKGYGGPSISDEIISEVYLDFTTRSREDESQRYMRTIRAVTMSMDATFKVIKKATVTDGKHKRTKVMSGGLTTAINEHTESMFWEMSRSQAHAQLIHMLHGYVRRCKIQDIPLPEITVVDSCCHFRSAILEAMPNTQVVLDTYHFMMRYLAAVVNGLNNPHRSAVAHDVVDAILKVRAVKGQPAEYWSQAEQEEKLKLPDINSGETFGITSSVHAKNFSGLVESEVKKVQDSPPTKEEIEEPLDLVDRVELEDPDEVEPQSAAFLTSLHIDPHLRYVPQSRSTAALPASSSTIPDSQIDPRLRLISQSQSSVTAVQTASQASPTAEESARDGREPGATNVYHDQDLTEDSEYDVQPAAVHAGSSPEPEPLLVSTEPTIGTARDSTSAAVHDSTSAAGTAHDLTPETGRAMPASMTMKRKHMPDVHAHETNASSGEGRPAAKRACLPPHHKGAAAVSMIPANIAVPGGSSKIGS</sequence>
<dbReference type="Proteomes" id="UP000298061">
    <property type="component" value="Unassembled WGS sequence"/>
</dbReference>